<evidence type="ECO:0000313" key="1">
    <source>
        <dbReference type="EMBL" id="MED6162227.1"/>
    </source>
</evidence>
<gene>
    <name evidence="1" type="ORF">PIB30_068391</name>
</gene>
<sequence length="83" mass="9243">MRGDDVTIRRKEMEEGEAGGYGLAAAMEMGITLGKSAGSRFGSTIRKLAGSTISKQFSIWRFQGVNRAVFETDRRLNRFNRPV</sequence>
<dbReference type="Proteomes" id="UP001341840">
    <property type="component" value="Unassembled WGS sequence"/>
</dbReference>
<organism evidence="1 2">
    <name type="scientific">Stylosanthes scabra</name>
    <dbReference type="NCBI Taxonomy" id="79078"/>
    <lineage>
        <taxon>Eukaryota</taxon>
        <taxon>Viridiplantae</taxon>
        <taxon>Streptophyta</taxon>
        <taxon>Embryophyta</taxon>
        <taxon>Tracheophyta</taxon>
        <taxon>Spermatophyta</taxon>
        <taxon>Magnoliopsida</taxon>
        <taxon>eudicotyledons</taxon>
        <taxon>Gunneridae</taxon>
        <taxon>Pentapetalae</taxon>
        <taxon>rosids</taxon>
        <taxon>fabids</taxon>
        <taxon>Fabales</taxon>
        <taxon>Fabaceae</taxon>
        <taxon>Papilionoideae</taxon>
        <taxon>50 kb inversion clade</taxon>
        <taxon>dalbergioids sensu lato</taxon>
        <taxon>Dalbergieae</taxon>
        <taxon>Pterocarpus clade</taxon>
        <taxon>Stylosanthes</taxon>
    </lineage>
</organism>
<dbReference type="EMBL" id="JASCZI010121561">
    <property type="protein sequence ID" value="MED6162227.1"/>
    <property type="molecule type" value="Genomic_DNA"/>
</dbReference>
<evidence type="ECO:0000313" key="2">
    <source>
        <dbReference type="Proteomes" id="UP001341840"/>
    </source>
</evidence>
<name>A0ABU6ULQ2_9FABA</name>
<proteinExistence type="predicted"/>
<accession>A0ABU6ULQ2</accession>
<protein>
    <submittedName>
        <fullName evidence="1">Uncharacterized protein</fullName>
    </submittedName>
</protein>
<keyword evidence="2" id="KW-1185">Reference proteome</keyword>
<comment type="caution">
    <text evidence="1">The sequence shown here is derived from an EMBL/GenBank/DDBJ whole genome shotgun (WGS) entry which is preliminary data.</text>
</comment>
<reference evidence="1 2" key="1">
    <citation type="journal article" date="2023" name="Plants (Basel)">
        <title>Bridging the Gap: Combining Genomics and Transcriptomics Approaches to Understand Stylosanthes scabra, an Orphan Legume from the Brazilian Caatinga.</title>
        <authorList>
            <person name="Ferreira-Neto J.R.C."/>
            <person name="da Silva M.D."/>
            <person name="Binneck E."/>
            <person name="de Melo N.F."/>
            <person name="da Silva R.H."/>
            <person name="de Melo A.L.T.M."/>
            <person name="Pandolfi V."/>
            <person name="Bustamante F.O."/>
            <person name="Brasileiro-Vidal A.C."/>
            <person name="Benko-Iseppon A.M."/>
        </authorList>
    </citation>
    <scope>NUCLEOTIDE SEQUENCE [LARGE SCALE GENOMIC DNA]</scope>
    <source>
        <tissue evidence="1">Leaves</tissue>
    </source>
</reference>